<dbReference type="Proteomes" id="UP000636709">
    <property type="component" value="Unassembled WGS sequence"/>
</dbReference>
<sequence>MARLAAIWVCILIGTMDLSAGLLAMQAQDYENKVRISIEVGTTYLLLHCKEPAFKAFQLCAAAAALHVLAHAVPCILGGCLSQSNSLWAKINRILALFSG</sequence>
<name>A0A835ATL8_9POAL</name>
<dbReference type="EMBL" id="JACEFO010002276">
    <property type="protein sequence ID" value="KAF8668417.1"/>
    <property type="molecule type" value="Genomic_DNA"/>
</dbReference>
<proteinExistence type="predicted"/>
<gene>
    <name evidence="2" type="ORF">HU200_052226</name>
</gene>
<evidence type="ECO:0000313" key="2">
    <source>
        <dbReference type="EMBL" id="KAF8668417.1"/>
    </source>
</evidence>
<accession>A0A835ATL8</accession>
<dbReference type="OrthoDB" id="1726659at2759"/>
<keyword evidence="3" id="KW-1185">Reference proteome</keyword>
<feature type="signal peptide" evidence="1">
    <location>
        <begin position="1"/>
        <end position="21"/>
    </location>
</feature>
<comment type="caution">
    <text evidence="2">The sequence shown here is derived from an EMBL/GenBank/DDBJ whole genome shotgun (WGS) entry which is preliminary data.</text>
</comment>
<organism evidence="2 3">
    <name type="scientific">Digitaria exilis</name>
    <dbReference type="NCBI Taxonomy" id="1010633"/>
    <lineage>
        <taxon>Eukaryota</taxon>
        <taxon>Viridiplantae</taxon>
        <taxon>Streptophyta</taxon>
        <taxon>Embryophyta</taxon>
        <taxon>Tracheophyta</taxon>
        <taxon>Spermatophyta</taxon>
        <taxon>Magnoliopsida</taxon>
        <taxon>Liliopsida</taxon>
        <taxon>Poales</taxon>
        <taxon>Poaceae</taxon>
        <taxon>PACMAD clade</taxon>
        <taxon>Panicoideae</taxon>
        <taxon>Panicodae</taxon>
        <taxon>Paniceae</taxon>
        <taxon>Anthephorinae</taxon>
        <taxon>Digitaria</taxon>
    </lineage>
</organism>
<keyword evidence="1" id="KW-0732">Signal</keyword>
<evidence type="ECO:0000256" key="1">
    <source>
        <dbReference type="SAM" id="SignalP"/>
    </source>
</evidence>
<evidence type="ECO:0000313" key="3">
    <source>
        <dbReference type="Proteomes" id="UP000636709"/>
    </source>
</evidence>
<reference evidence="2" key="1">
    <citation type="submission" date="2020-07" db="EMBL/GenBank/DDBJ databases">
        <title>Genome sequence and genetic diversity analysis of an under-domesticated orphan crop, white fonio (Digitaria exilis).</title>
        <authorList>
            <person name="Bennetzen J.L."/>
            <person name="Chen S."/>
            <person name="Ma X."/>
            <person name="Wang X."/>
            <person name="Yssel A.E.J."/>
            <person name="Chaluvadi S.R."/>
            <person name="Johnson M."/>
            <person name="Gangashetty P."/>
            <person name="Hamidou F."/>
            <person name="Sanogo M.D."/>
            <person name="Zwaenepoel A."/>
            <person name="Wallace J."/>
            <person name="Van De Peer Y."/>
            <person name="Van Deynze A."/>
        </authorList>
    </citation>
    <scope>NUCLEOTIDE SEQUENCE</scope>
    <source>
        <tissue evidence="2">Leaves</tissue>
    </source>
</reference>
<dbReference type="AlphaFoldDB" id="A0A835ATL8"/>
<protein>
    <submittedName>
        <fullName evidence="2">Uncharacterized protein</fullName>
    </submittedName>
</protein>
<feature type="chain" id="PRO_5032559326" evidence="1">
    <location>
        <begin position="22"/>
        <end position="100"/>
    </location>
</feature>